<feature type="non-terminal residue" evidence="2">
    <location>
        <position position="175"/>
    </location>
</feature>
<dbReference type="Proteomes" id="UP001298593">
    <property type="component" value="Unassembled WGS sequence"/>
</dbReference>
<gene>
    <name evidence="2" type="ORF">KV113_25125</name>
</gene>
<dbReference type="SUPFAM" id="SSF46689">
    <property type="entry name" value="Homeodomain-like"/>
    <property type="match status" value="1"/>
</dbReference>
<protein>
    <submittedName>
        <fullName evidence="2">Helix-turn-helix domain-containing protein</fullName>
    </submittedName>
</protein>
<dbReference type="InterPro" id="IPR012337">
    <property type="entry name" value="RNaseH-like_sf"/>
</dbReference>
<accession>A0ABU5Y6D6</accession>
<name>A0ABU5Y6D6_9MYCO</name>
<keyword evidence="3" id="KW-1185">Reference proteome</keyword>
<feature type="domain" description="Integrase catalytic" evidence="1">
    <location>
        <begin position="131"/>
        <end position="175"/>
    </location>
</feature>
<dbReference type="EMBL" id="JAYJJU010000041">
    <property type="protein sequence ID" value="MEB3034826.1"/>
    <property type="molecule type" value="Genomic_DNA"/>
</dbReference>
<organism evidence="2 3">
    <name type="scientific">[Mycobacterium] nativiensis</name>
    <dbReference type="NCBI Taxonomy" id="2855503"/>
    <lineage>
        <taxon>Bacteria</taxon>
        <taxon>Bacillati</taxon>
        <taxon>Actinomycetota</taxon>
        <taxon>Actinomycetes</taxon>
        <taxon>Mycobacteriales</taxon>
        <taxon>Mycobacteriaceae</taxon>
        <taxon>Mycolicibacter</taxon>
    </lineage>
</organism>
<evidence type="ECO:0000313" key="3">
    <source>
        <dbReference type="Proteomes" id="UP001298593"/>
    </source>
</evidence>
<dbReference type="PROSITE" id="PS50994">
    <property type="entry name" value="INTEGRASE"/>
    <property type="match status" value="1"/>
</dbReference>
<reference evidence="2 3" key="1">
    <citation type="submission" date="2023-12" db="EMBL/GenBank/DDBJ databases">
        <title>Description of new species of Mycobacterium terrae complex isolated from sewage at the Sao Paulo Zoological Park Foundation in Brazil.</title>
        <authorList>
            <person name="Romagnoli C.L."/>
            <person name="Conceicao E.C."/>
            <person name="Machado E."/>
            <person name="Barreto L.B.P.F."/>
            <person name="Sharma A."/>
            <person name="Silva N.M."/>
            <person name="Marques L.E."/>
            <person name="Juliana M.A."/>
            <person name="Lourenco M.C.S."/>
            <person name="Digiampietri L.A."/>
            <person name="Suffys P.N."/>
            <person name="Viana-Niero C."/>
        </authorList>
    </citation>
    <scope>NUCLEOTIDE SEQUENCE [LARGE SCALE GENOMIC DNA]</scope>
    <source>
        <strain evidence="2 3">MYC340</strain>
    </source>
</reference>
<proteinExistence type="predicted"/>
<dbReference type="SUPFAM" id="SSF53098">
    <property type="entry name" value="Ribonuclease H-like"/>
    <property type="match status" value="1"/>
</dbReference>
<dbReference type="RefSeq" id="WP_224974338.1">
    <property type="nucleotide sequence ID" value="NZ_JAYJJU010000041.1"/>
</dbReference>
<dbReference type="Pfam" id="PF13565">
    <property type="entry name" value="HTH_32"/>
    <property type="match status" value="1"/>
</dbReference>
<comment type="caution">
    <text evidence="2">The sequence shown here is derived from an EMBL/GenBank/DDBJ whole genome shotgun (WGS) entry which is preliminary data.</text>
</comment>
<sequence>MSKARLVITAVVLEGRPAAEVCARYGISKSWLYELLARYRDEGDAAFEPRSRRPHTCPTAIPPDTIDMIMRLRKELTQAGLDAGPATLLWHLQQHQQTRVSTATVARILTRKGLVTPAPKKRPKASYIRFEAEMPNQTWQSDFTHYRLTDRTDAEILTWLDDHSRYALHCSAHTR</sequence>
<dbReference type="Gene3D" id="3.30.420.10">
    <property type="entry name" value="Ribonuclease H-like superfamily/Ribonuclease H"/>
    <property type="match status" value="1"/>
</dbReference>
<evidence type="ECO:0000259" key="1">
    <source>
        <dbReference type="PROSITE" id="PS50994"/>
    </source>
</evidence>
<dbReference type="InterPro" id="IPR009057">
    <property type="entry name" value="Homeodomain-like_sf"/>
</dbReference>
<dbReference type="InterPro" id="IPR036397">
    <property type="entry name" value="RNaseH_sf"/>
</dbReference>
<dbReference type="InterPro" id="IPR001584">
    <property type="entry name" value="Integrase_cat-core"/>
</dbReference>
<evidence type="ECO:0000313" key="2">
    <source>
        <dbReference type="EMBL" id="MEB3034826.1"/>
    </source>
</evidence>